<dbReference type="OrthoDB" id="3460408at2759"/>
<accession>A0A9P8C5K4</accession>
<keyword evidence="2 5" id="KW-0812">Transmembrane</keyword>
<dbReference type="InterPro" id="IPR051987">
    <property type="entry name" value="Sigma-2_receptor-like"/>
</dbReference>
<dbReference type="Pfam" id="PF05241">
    <property type="entry name" value="EBP"/>
    <property type="match status" value="1"/>
</dbReference>
<evidence type="ECO:0000256" key="3">
    <source>
        <dbReference type="ARBA" id="ARBA00022989"/>
    </source>
</evidence>
<feature type="transmembrane region" description="Helical" evidence="6">
    <location>
        <begin position="91"/>
        <end position="113"/>
    </location>
</feature>
<evidence type="ECO:0000313" key="8">
    <source>
        <dbReference type="EMBL" id="KAG9233116.1"/>
    </source>
</evidence>
<comment type="subcellular location">
    <subcellularLocation>
        <location evidence="1">Membrane</location>
        <topology evidence="1">Multi-pass membrane protein</topology>
    </subcellularLocation>
</comment>
<reference evidence="8" key="1">
    <citation type="journal article" date="2021" name="IMA Fungus">
        <title>Genomic characterization of three marine fungi, including Emericellopsis atlantica sp. nov. with signatures of a generalist lifestyle and marine biomass degradation.</title>
        <authorList>
            <person name="Hagestad O.C."/>
            <person name="Hou L."/>
            <person name="Andersen J.H."/>
            <person name="Hansen E.H."/>
            <person name="Altermark B."/>
            <person name="Li C."/>
            <person name="Kuhnert E."/>
            <person name="Cox R.J."/>
            <person name="Crous P.W."/>
            <person name="Spatafora J.W."/>
            <person name="Lail K."/>
            <person name="Amirebrahimi M."/>
            <person name="Lipzen A."/>
            <person name="Pangilinan J."/>
            <person name="Andreopoulos W."/>
            <person name="Hayes R.D."/>
            <person name="Ng V."/>
            <person name="Grigoriev I.V."/>
            <person name="Jackson S.A."/>
            <person name="Sutton T.D.S."/>
            <person name="Dobson A.D.W."/>
            <person name="Rama T."/>
        </authorList>
    </citation>
    <scope>NUCLEOTIDE SEQUENCE</scope>
    <source>
        <strain evidence="8">TRa018bII</strain>
    </source>
</reference>
<keyword evidence="9" id="KW-1185">Reference proteome</keyword>
<dbReference type="PANTHER" id="PTHR31204">
    <property type="entry name" value="SIGMA INTRACELLULAR RECEPTOR 2"/>
    <property type="match status" value="1"/>
</dbReference>
<dbReference type="GO" id="GO:0005783">
    <property type="term" value="C:endoplasmic reticulum"/>
    <property type="evidence" value="ECO:0007669"/>
    <property type="project" value="TreeGrafter"/>
</dbReference>
<dbReference type="GO" id="GO:0016020">
    <property type="term" value="C:membrane"/>
    <property type="evidence" value="ECO:0007669"/>
    <property type="project" value="UniProtKB-SubCell"/>
</dbReference>
<protein>
    <recommendedName>
        <fullName evidence="7">EXPERA domain-containing protein</fullName>
    </recommendedName>
</protein>
<keyword evidence="3 5" id="KW-1133">Transmembrane helix</keyword>
<evidence type="ECO:0000313" key="9">
    <source>
        <dbReference type="Proteomes" id="UP000824998"/>
    </source>
</evidence>
<proteinExistence type="predicted"/>
<evidence type="ECO:0000256" key="2">
    <source>
        <dbReference type="ARBA" id="ARBA00022692"/>
    </source>
</evidence>
<keyword evidence="4 5" id="KW-0472">Membrane</keyword>
<dbReference type="PROSITE" id="PS51751">
    <property type="entry name" value="EXPERA"/>
    <property type="match status" value="1"/>
</dbReference>
<dbReference type="EMBL" id="MU251514">
    <property type="protein sequence ID" value="KAG9233116.1"/>
    <property type="molecule type" value="Genomic_DNA"/>
</dbReference>
<feature type="transmembrane region" description="Helical" evidence="6">
    <location>
        <begin position="21"/>
        <end position="41"/>
    </location>
</feature>
<evidence type="ECO:0000256" key="1">
    <source>
        <dbReference type="ARBA" id="ARBA00004141"/>
    </source>
</evidence>
<sequence length="190" mass="21612">MAGTASTLGHSRSLWNRKMDMLYIGWMSSVAFFPISVISMARTSIPNPDSAGIVLDFVPYYPIALPSWATFAYDFYIREFNDPLYAKDPPFFQLFLVLECIYLVPMSIMGIRVLIKDTPLAPVHLLVYSTYIFTTTFVCLWEVICTEDWPQETINKNIPGYVSFLFIAAIMWVDMFGRLGTTLVAKAKLS</sequence>
<gene>
    <name evidence="8" type="ORF">BJ875DRAFT_505558</name>
</gene>
<evidence type="ECO:0000256" key="6">
    <source>
        <dbReference type="SAM" id="Phobius"/>
    </source>
</evidence>
<name>A0A9P8C5K4_9HELO</name>
<comment type="caution">
    <text evidence="8">The sequence shown here is derived from an EMBL/GenBank/DDBJ whole genome shotgun (WGS) entry which is preliminary data.</text>
</comment>
<dbReference type="Proteomes" id="UP000824998">
    <property type="component" value="Unassembled WGS sequence"/>
</dbReference>
<evidence type="ECO:0000259" key="7">
    <source>
        <dbReference type="PROSITE" id="PS51751"/>
    </source>
</evidence>
<dbReference type="PANTHER" id="PTHR31204:SF1">
    <property type="entry name" value="SIGMA INTRACELLULAR RECEPTOR 2"/>
    <property type="match status" value="1"/>
</dbReference>
<organism evidence="8 9">
    <name type="scientific">Amylocarpus encephaloides</name>
    <dbReference type="NCBI Taxonomy" id="45428"/>
    <lineage>
        <taxon>Eukaryota</taxon>
        <taxon>Fungi</taxon>
        <taxon>Dikarya</taxon>
        <taxon>Ascomycota</taxon>
        <taxon>Pezizomycotina</taxon>
        <taxon>Leotiomycetes</taxon>
        <taxon>Helotiales</taxon>
        <taxon>Helotiales incertae sedis</taxon>
        <taxon>Amylocarpus</taxon>
    </lineage>
</organism>
<dbReference type="AlphaFoldDB" id="A0A9P8C5K4"/>
<evidence type="ECO:0000256" key="4">
    <source>
        <dbReference type="ARBA" id="ARBA00023136"/>
    </source>
</evidence>
<feature type="transmembrane region" description="Helical" evidence="6">
    <location>
        <begin position="53"/>
        <end position="71"/>
    </location>
</feature>
<feature type="transmembrane region" description="Helical" evidence="6">
    <location>
        <begin position="125"/>
        <end position="144"/>
    </location>
</feature>
<dbReference type="InterPro" id="IPR033118">
    <property type="entry name" value="EXPERA"/>
</dbReference>
<evidence type="ECO:0000256" key="5">
    <source>
        <dbReference type="PROSITE-ProRule" id="PRU01087"/>
    </source>
</evidence>
<feature type="domain" description="EXPERA" evidence="7">
    <location>
        <begin position="19"/>
        <end position="172"/>
    </location>
</feature>
<feature type="transmembrane region" description="Helical" evidence="6">
    <location>
        <begin position="164"/>
        <end position="185"/>
    </location>
</feature>